<keyword evidence="3" id="KW-1185">Reference proteome</keyword>
<sequence length="86" mass="9532">PTLNTSPPSRLFLSSLSRSSFSVQTEFGDSQSRSPLMPHTLSFPFLVMTMAKEEEGKLRRRRETAAATRNRGDCRDGEVLESVGGK</sequence>
<feature type="non-terminal residue" evidence="2">
    <location>
        <position position="1"/>
    </location>
</feature>
<name>A0AAV0IBZ2_9ROSI</name>
<gene>
    <name evidence="2" type="ORF">LITE_LOCUS8462</name>
</gene>
<evidence type="ECO:0000256" key="1">
    <source>
        <dbReference type="SAM" id="MobiDB-lite"/>
    </source>
</evidence>
<proteinExistence type="predicted"/>
<organism evidence="2 3">
    <name type="scientific">Linum tenue</name>
    <dbReference type="NCBI Taxonomy" id="586396"/>
    <lineage>
        <taxon>Eukaryota</taxon>
        <taxon>Viridiplantae</taxon>
        <taxon>Streptophyta</taxon>
        <taxon>Embryophyta</taxon>
        <taxon>Tracheophyta</taxon>
        <taxon>Spermatophyta</taxon>
        <taxon>Magnoliopsida</taxon>
        <taxon>eudicotyledons</taxon>
        <taxon>Gunneridae</taxon>
        <taxon>Pentapetalae</taxon>
        <taxon>rosids</taxon>
        <taxon>fabids</taxon>
        <taxon>Malpighiales</taxon>
        <taxon>Linaceae</taxon>
        <taxon>Linum</taxon>
    </lineage>
</organism>
<feature type="region of interest" description="Disordered" evidence="1">
    <location>
        <begin position="55"/>
        <end position="86"/>
    </location>
</feature>
<comment type="caution">
    <text evidence="2">The sequence shown here is derived from an EMBL/GenBank/DDBJ whole genome shotgun (WGS) entry which is preliminary data.</text>
</comment>
<dbReference type="EMBL" id="CAMGYJ010000003">
    <property type="protein sequence ID" value="CAI0394818.1"/>
    <property type="molecule type" value="Genomic_DNA"/>
</dbReference>
<protein>
    <submittedName>
        <fullName evidence="2">Uncharacterized protein</fullName>
    </submittedName>
</protein>
<evidence type="ECO:0000313" key="2">
    <source>
        <dbReference type="EMBL" id="CAI0394818.1"/>
    </source>
</evidence>
<dbReference type="Proteomes" id="UP001154282">
    <property type="component" value="Unassembled WGS sequence"/>
</dbReference>
<reference evidence="2" key="1">
    <citation type="submission" date="2022-08" db="EMBL/GenBank/DDBJ databases">
        <authorList>
            <person name="Gutierrez-Valencia J."/>
        </authorList>
    </citation>
    <scope>NUCLEOTIDE SEQUENCE</scope>
</reference>
<accession>A0AAV0IBZ2</accession>
<evidence type="ECO:0000313" key="3">
    <source>
        <dbReference type="Proteomes" id="UP001154282"/>
    </source>
</evidence>
<dbReference type="AlphaFoldDB" id="A0AAV0IBZ2"/>